<dbReference type="AlphaFoldDB" id="A0A6G1GDF3"/>
<evidence type="ECO:0000256" key="3">
    <source>
        <dbReference type="ARBA" id="ARBA00005913"/>
    </source>
</evidence>
<reference evidence="12" key="3">
    <citation type="submission" date="2025-04" db="UniProtKB">
        <authorList>
            <consortium name="RefSeq"/>
        </authorList>
    </citation>
    <scope>IDENTIFICATION</scope>
    <source>
        <strain evidence="12">CBS 781.70</strain>
    </source>
</reference>
<proteinExistence type="inferred from homology"/>
<dbReference type="EMBL" id="ML975150">
    <property type="protein sequence ID" value="KAF1816135.1"/>
    <property type="molecule type" value="Genomic_DNA"/>
</dbReference>
<feature type="compositionally biased region" description="Polar residues" evidence="8">
    <location>
        <begin position="1"/>
        <end position="17"/>
    </location>
</feature>
<dbReference type="GO" id="GO:0032880">
    <property type="term" value="P:regulation of protein localization"/>
    <property type="evidence" value="ECO:0007669"/>
    <property type="project" value="TreeGrafter"/>
</dbReference>
<evidence type="ECO:0000256" key="7">
    <source>
        <dbReference type="ARBA" id="ARBA00029808"/>
    </source>
</evidence>
<dbReference type="GO" id="GO:0005768">
    <property type="term" value="C:endosome"/>
    <property type="evidence" value="ECO:0007669"/>
    <property type="project" value="UniProtKB-SubCell"/>
</dbReference>
<dbReference type="RefSeq" id="XP_033537766.1">
    <property type="nucleotide sequence ID" value="XM_033680522.1"/>
</dbReference>
<evidence type="ECO:0000313" key="11">
    <source>
        <dbReference type="Proteomes" id="UP000504638"/>
    </source>
</evidence>
<evidence type="ECO:0000259" key="9">
    <source>
        <dbReference type="Pfam" id="PF10241"/>
    </source>
</evidence>
<name>A0A6G1GDF3_9PEZI</name>
<protein>
    <recommendedName>
        <fullName evidence="4">Biogenesis of lysosome-related organelles complex 1 subunit KXD1</fullName>
    </recommendedName>
    <alternativeName>
        <fullName evidence="7">KxDL homolog</fullName>
    </alternativeName>
</protein>
<comment type="function">
    <text evidence="1">Component of the biogenesis of lysosome-related organelles complex-1 (BLOC-1) involved in endosomal cargo sorting.</text>
</comment>
<dbReference type="Proteomes" id="UP000504638">
    <property type="component" value="Unplaced"/>
</dbReference>
<feature type="domain" description="KxDL" evidence="9">
    <location>
        <begin position="97"/>
        <end position="181"/>
    </location>
</feature>
<evidence type="ECO:0000256" key="1">
    <source>
        <dbReference type="ARBA" id="ARBA00002069"/>
    </source>
</evidence>
<organism evidence="10">
    <name type="scientific">Eremomyces bilateralis CBS 781.70</name>
    <dbReference type="NCBI Taxonomy" id="1392243"/>
    <lineage>
        <taxon>Eukaryota</taxon>
        <taxon>Fungi</taxon>
        <taxon>Dikarya</taxon>
        <taxon>Ascomycota</taxon>
        <taxon>Pezizomycotina</taxon>
        <taxon>Dothideomycetes</taxon>
        <taxon>Dothideomycetes incertae sedis</taxon>
        <taxon>Eremomycetales</taxon>
        <taxon>Eremomycetaceae</taxon>
        <taxon>Eremomyces</taxon>
    </lineage>
</organism>
<keyword evidence="6" id="KW-0967">Endosome</keyword>
<reference evidence="12" key="2">
    <citation type="submission" date="2020-04" db="EMBL/GenBank/DDBJ databases">
        <authorList>
            <consortium name="NCBI Genome Project"/>
        </authorList>
    </citation>
    <scope>NUCLEOTIDE SEQUENCE</scope>
    <source>
        <strain evidence="12">CBS 781.70</strain>
    </source>
</reference>
<evidence type="ECO:0000313" key="12">
    <source>
        <dbReference type="RefSeq" id="XP_033537766.1"/>
    </source>
</evidence>
<feature type="compositionally biased region" description="Polar residues" evidence="8">
    <location>
        <begin position="51"/>
        <end position="69"/>
    </location>
</feature>
<evidence type="ECO:0000256" key="2">
    <source>
        <dbReference type="ARBA" id="ARBA00004177"/>
    </source>
</evidence>
<evidence type="ECO:0000313" key="10">
    <source>
        <dbReference type="EMBL" id="KAF1816135.1"/>
    </source>
</evidence>
<evidence type="ECO:0000256" key="5">
    <source>
        <dbReference type="ARBA" id="ARBA00022448"/>
    </source>
</evidence>
<reference evidence="10 12" key="1">
    <citation type="submission" date="2020-01" db="EMBL/GenBank/DDBJ databases">
        <authorList>
            <consortium name="DOE Joint Genome Institute"/>
            <person name="Haridas S."/>
            <person name="Albert R."/>
            <person name="Binder M."/>
            <person name="Bloem J."/>
            <person name="Labutti K."/>
            <person name="Salamov A."/>
            <person name="Andreopoulos B."/>
            <person name="Baker S.E."/>
            <person name="Barry K."/>
            <person name="Bills G."/>
            <person name="Bluhm B.H."/>
            <person name="Cannon C."/>
            <person name="Castanera R."/>
            <person name="Culley D.E."/>
            <person name="Daum C."/>
            <person name="Ezra D."/>
            <person name="Gonzalez J.B."/>
            <person name="Henrissat B."/>
            <person name="Kuo A."/>
            <person name="Liang C."/>
            <person name="Lipzen A."/>
            <person name="Lutzoni F."/>
            <person name="Magnuson J."/>
            <person name="Mondo S."/>
            <person name="Nolan M."/>
            <person name="Ohm R."/>
            <person name="Pangilinan J."/>
            <person name="Park H.-J."/>
            <person name="Ramirez L."/>
            <person name="Alfaro M."/>
            <person name="Sun H."/>
            <person name="Tritt A."/>
            <person name="Yoshinaga Y."/>
            <person name="Zwiers L.-H."/>
            <person name="Turgeon B.G."/>
            <person name="Goodwin S.B."/>
            <person name="Spatafora J.W."/>
            <person name="Crous P.W."/>
            <person name="Grigoriev I.V."/>
        </authorList>
    </citation>
    <scope>NUCLEOTIDE SEQUENCE</scope>
    <source>
        <strain evidence="10 12">CBS 781.70</strain>
    </source>
</reference>
<dbReference type="OrthoDB" id="4089816at2759"/>
<dbReference type="PANTHER" id="PTHR37787:SF1">
    <property type="entry name" value="BIOGENESIS OF LYSOSOME-RELATED ORGANELLES COMPLEX 1 SUBUNIT KXD1"/>
    <property type="match status" value="1"/>
</dbReference>
<sequence length="195" mass="21242">MTSTQQYAYYSPTQSAPVSMPQKPGQYPASAYPYYQNPYQRLSASPPEVADSSTTSGVASYSTTSSNYAGSVSEYDTSSSGGSASSVDLLDYMGGRVQAAYDPMPMDKSLVQQAQTSGKLNAKTQELLRLQALARSRLASVQAGFNEGMKTAKDVQQDLEWTQKRVASINQRAARKYPAEYQMASERYPAPVSDY</sequence>
<dbReference type="GO" id="GO:0007032">
    <property type="term" value="P:endosome organization"/>
    <property type="evidence" value="ECO:0007669"/>
    <property type="project" value="TreeGrafter"/>
</dbReference>
<feature type="region of interest" description="Disordered" evidence="8">
    <location>
        <begin position="1"/>
        <end position="83"/>
    </location>
</feature>
<keyword evidence="5" id="KW-0813">Transport</keyword>
<evidence type="ECO:0000256" key="8">
    <source>
        <dbReference type="SAM" id="MobiDB-lite"/>
    </source>
</evidence>
<comment type="similarity">
    <text evidence="3">Belongs to the KXD1 family.</text>
</comment>
<dbReference type="Pfam" id="PF10241">
    <property type="entry name" value="KxDL"/>
    <property type="match status" value="1"/>
</dbReference>
<dbReference type="InterPro" id="IPR051390">
    <property type="entry name" value="BLOC-1_subunit_KXD1"/>
</dbReference>
<evidence type="ECO:0000256" key="6">
    <source>
        <dbReference type="ARBA" id="ARBA00022753"/>
    </source>
</evidence>
<dbReference type="PANTHER" id="PTHR37787">
    <property type="entry name" value="BIOGENESIS OF LYSOSOME-RELATED ORGANELLES COMPLEX 1 SUBUNIT KXD1"/>
    <property type="match status" value="1"/>
</dbReference>
<dbReference type="GeneID" id="54421092"/>
<comment type="subcellular location">
    <subcellularLocation>
        <location evidence="2">Endosome</location>
    </subcellularLocation>
</comment>
<dbReference type="GO" id="GO:0031083">
    <property type="term" value="C:BLOC-1 complex"/>
    <property type="evidence" value="ECO:0007669"/>
    <property type="project" value="TreeGrafter"/>
</dbReference>
<keyword evidence="11" id="KW-1185">Reference proteome</keyword>
<accession>A0A6G1GDF3</accession>
<evidence type="ECO:0000256" key="4">
    <source>
        <dbReference type="ARBA" id="ARBA00016207"/>
    </source>
</evidence>
<feature type="compositionally biased region" description="Low complexity" evidence="8">
    <location>
        <begin position="70"/>
        <end position="83"/>
    </location>
</feature>
<gene>
    <name evidence="10 12" type="ORF">P152DRAFT_463798</name>
</gene>
<dbReference type="InterPro" id="IPR019371">
    <property type="entry name" value="KxDL_dom"/>
</dbReference>